<sequence length="143" mass="16161">MGRLVEIARFYDPEEAYCARGYLRSCGIETFVQNEHHLAVAPHLRVALGGYGLFLTDALADEAKAALMDLDAEKNAGRAGVVDDEVYPAKRNWFWLPIAFITATPFVPVYKSKWDAFWQSLPAVLLYVACTMPVIFALLYWLR</sequence>
<keyword evidence="3" id="KW-1185">Reference proteome</keyword>
<reference evidence="2 3" key="1">
    <citation type="submission" date="2017-12" db="EMBL/GenBank/DDBJ databases">
        <authorList>
            <person name="Hurst M.R.H."/>
        </authorList>
    </citation>
    <scope>NUCLEOTIDE SEQUENCE [LARGE SCALE GENOMIC DNA]</scope>
    <source>
        <strain evidence="2 3">SY-3-19</strain>
    </source>
</reference>
<feature type="transmembrane region" description="Helical" evidence="1">
    <location>
        <begin position="116"/>
        <end position="142"/>
    </location>
</feature>
<comment type="caution">
    <text evidence="2">The sequence shown here is derived from an EMBL/GenBank/DDBJ whole genome shotgun (WGS) entry which is preliminary data.</text>
</comment>
<feature type="transmembrane region" description="Helical" evidence="1">
    <location>
        <begin position="93"/>
        <end position="110"/>
    </location>
</feature>
<keyword evidence="1" id="KW-1133">Transmembrane helix</keyword>
<dbReference type="RefSeq" id="WP_104830311.1">
    <property type="nucleotide sequence ID" value="NZ_PJCH01000007.1"/>
</dbReference>
<evidence type="ECO:0008006" key="4">
    <source>
        <dbReference type="Google" id="ProtNLM"/>
    </source>
</evidence>
<dbReference type="Proteomes" id="UP000239504">
    <property type="component" value="Unassembled WGS sequence"/>
</dbReference>
<keyword evidence="1" id="KW-0812">Transmembrane</keyword>
<gene>
    <name evidence="2" type="ORF">CW354_11880</name>
</gene>
<evidence type="ECO:0000313" key="2">
    <source>
        <dbReference type="EMBL" id="PQA87494.1"/>
    </source>
</evidence>
<protein>
    <recommendedName>
        <fullName evidence="4">DUF2007 domain-containing protein</fullName>
    </recommendedName>
</protein>
<accession>A0A2S7K4Q9</accession>
<dbReference type="OrthoDB" id="7193402at2"/>
<keyword evidence="1" id="KW-0472">Membrane</keyword>
<evidence type="ECO:0000313" key="3">
    <source>
        <dbReference type="Proteomes" id="UP000239504"/>
    </source>
</evidence>
<proteinExistence type="predicted"/>
<dbReference type="AlphaFoldDB" id="A0A2S7K4Q9"/>
<organism evidence="2 3">
    <name type="scientific">Hyphococcus luteus</name>
    <dbReference type="NCBI Taxonomy" id="2058213"/>
    <lineage>
        <taxon>Bacteria</taxon>
        <taxon>Pseudomonadati</taxon>
        <taxon>Pseudomonadota</taxon>
        <taxon>Alphaproteobacteria</taxon>
        <taxon>Parvularculales</taxon>
        <taxon>Parvularculaceae</taxon>
        <taxon>Hyphococcus</taxon>
    </lineage>
</organism>
<evidence type="ECO:0000256" key="1">
    <source>
        <dbReference type="SAM" id="Phobius"/>
    </source>
</evidence>
<dbReference type="EMBL" id="PJCH01000007">
    <property type="protein sequence ID" value="PQA87494.1"/>
    <property type="molecule type" value="Genomic_DNA"/>
</dbReference>
<name>A0A2S7K4Q9_9PROT</name>